<name>A0A512PEZ9_9CELL</name>
<keyword evidence="15" id="KW-1185">Reference proteome</keyword>
<evidence type="ECO:0000256" key="5">
    <source>
        <dbReference type="ARBA" id="ARBA00022553"/>
    </source>
</evidence>
<sequence>MEGIDGLTLLLAGALGLLTGIGAAWAFGWSERALRTVPPQPEPEMDDGLVRTMAVLRSAAVALDPEDTVVRASPPAHALGIVRDGRLQHAAIRELVAAVRRDGVIRDEELDLPRGPLGHGRMLLQVRVAQVNPQFLLVLAEDLTKERRLEAVRRDFTVNVSHELKTPVGALSLLAEAVEDAADDPVAVRRFAARMGSEATRLSVLVHEIIELSRLQVSGALDEMGVVELDDVVAEAVDRARTTAGAKNVELVAGGDRGEQVVGDRALLVTAVRNLVDNAVAYSAPSTRVGIGVHRAGDLVEIAVVDQGIGIAVADQERVFERFYRVDPARSRDTGGTGLGLSIVKHVAADHGGEVTVWSQPGKGSTFTLRLPRNERTSTP</sequence>
<dbReference type="GO" id="GO:0005524">
    <property type="term" value="F:ATP binding"/>
    <property type="evidence" value="ECO:0007669"/>
    <property type="project" value="UniProtKB-KW"/>
</dbReference>
<dbReference type="InterPro" id="IPR050351">
    <property type="entry name" value="BphY/WalK/GraS-like"/>
</dbReference>
<dbReference type="Gene3D" id="1.10.287.130">
    <property type="match status" value="1"/>
</dbReference>
<dbReference type="PROSITE" id="PS50109">
    <property type="entry name" value="HIS_KIN"/>
    <property type="match status" value="1"/>
</dbReference>
<keyword evidence="8 14" id="KW-0418">Kinase</keyword>
<evidence type="ECO:0000256" key="10">
    <source>
        <dbReference type="ARBA" id="ARBA00023012"/>
    </source>
</evidence>
<dbReference type="PRINTS" id="PR00344">
    <property type="entry name" value="BCTRLSENSOR"/>
</dbReference>
<dbReference type="PANTHER" id="PTHR45453">
    <property type="entry name" value="PHOSPHATE REGULON SENSOR PROTEIN PHOR"/>
    <property type="match status" value="1"/>
</dbReference>
<evidence type="ECO:0000256" key="11">
    <source>
        <dbReference type="ARBA" id="ARBA00023136"/>
    </source>
</evidence>
<dbReference type="Proteomes" id="UP000321798">
    <property type="component" value="Unassembled WGS sequence"/>
</dbReference>
<dbReference type="Pfam" id="PF02518">
    <property type="entry name" value="HATPase_c"/>
    <property type="match status" value="1"/>
</dbReference>
<keyword evidence="7" id="KW-0547">Nucleotide-binding</keyword>
<dbReference type="SUPFAM" id="SSF47384">
    <property type="entry name" value="Homodimeric domain of signal transducing histidine kinase"/>
    <property type="match status" value="1"/>
</dbReference>
<dbReference type="AlphaFoldDB" id="A0A512PEZ9"/>
<dbReference type="FunFam" id="3.30.565.10:FF:000006">
    <property type="entry name" value="Sensor histidine kinase WalK"/>
    <property type="match status" value="1"/>
</dbReference>
<keyword evidence="10" id="KW-0902">Two-component regulatory system</keyword>
<dbReference type="CDD" id="cd00075">
    <property type="entry name" value="HATPase"/>
    <property type="match status" value="1"/>
</dbReference>
<dbReference type="RefSeq" id="WP_146953506.1">
    <property type="nucleotide sequence ID" value="NZ_BAABBJ010000001.1"/>
</dbReference>
<dbReference type="InterPro" id="IPR003661">
    <property type="entry name" value="HisK_dim/P_dom"/>
</dbReference>
<evidence type="ECO:0000256" key="6">
    <source>
        <dbReference type="ARBA" id="ARBA00022679"/>
    </source>
</evidence>
<dbReference type="GO" id="GO:0004721">
    <property type="term" value="F:phosphoprotein phosphatase activity"/>
    <property type="evidence" value="ECO:0007669"/>
    <property type="project" value="TreeGrafter"/>
</dbReference>
<evidence type="ECO:0000256" key="12">
    <source>
        <dbReference type="ARBA" id="ARBA00039401"/>
    </source>
</evidence>
<reference evidence="14 15" key="1">
    <citation type="submission" date="2019-07" db="EMBL/GenBank/DDBJ databases">
        <title>Whole genome shotgun sequence of Cellulomonas soli NBRC 109434.</title>
        <authorList>
            <person name="Hosoyama A."/>
            <person name="Uohara A."/>
            <person name="Ohji S."/>
            <person name="Ichikawa N."/>
        </authorList>
    </citation>
    <scope>NUCLEOTIDE SEQUENCE [LARGE SCALE GENOMIC DNA]</scope>
    <source>
        <strain evidence="14 15">NBRC 109434</strain>
    </source>
</reference>
<dbReference type="GO" id="GO:0016036">
    <property type="term" value="P:cellular response to phosphate starvation"/>
    <property type="evidence" value="ECO:0007669"/>
    <property type="project" value="TreeGrafter"/>
</dbReference>
<evidence type="ECO:0000256" key="7">
    <source>
        <dbReference type="ARBA" id="ARBA00022741"/>
    </source>
</evidence>
<dbReference type="OrthoDB" id="9813151at2"/>
<dbReference type="Pfam" id="PF00512">
    <property type="entry name" value="HisKA"/>
    <property type="match status" value="1"/>
</dbReference>
<evidence type="ECO:0000256" key="8">
    <source>
        <dbReference type="ARBA" id="ARBA00022777"/>
    </source>
</evidence>
<accession>A0A512PEZ9</accession>
<proteinExistence type="predicted"/>
<dbReference type="InterPro" id="IPR036890">
    <property type="entry name" value="HATPase_C_sf"/>
</dbReference>
<evidence type="ECO:0000256" key="2">
    <source>
        <dbReference type="ARBA" id="ARBA00004236"/>
    </source>
</evidence>
<dbReference type="InterPro" id="IPR036097">
    <property type="entry name" value="HisK_dim/P_sf"/>
</dbReference>
<dbReference type="Gene3D" id="3.30.565.10">
    <property type="entry name" value="Histidine kinase-like ATPase, C-terminal domain"/>
    <property type="match status" value="1"/>
</dbReference>
<keyword evidence="11" id="KW-0472">Membrane</keyword>
<gene>
    <name evidence="14" type="ORF">CSO01_24680</name>
</gene>
<dbReference type="InterPro" id="IPR003594">
    <property type="entry name" value="HATPase_dom"/>
</dbReference>
<evidence type="ECO:0000313" key="14">
    <source>
        <dbReference type="EMBL" id="GEP69753.1"/>
    </source>
</evidence>
<dbReference type="GO" id="GO:0005886">
    <property type="term" value="C:plasma membrane"/>
    <property type="evidence" value="ECO:0007669"/>
    <property type="project" value="UniProtKB-SubCell"/>
</dbReference>
<comment type="subcellular location">
    <subcellularLocation>
        <location evidence="2">Cell membrane</location>
    </subcellularLocation>
</comment>
<dbReference type="GO" id="GO:0000155">
    <property type="term" value="F:phosphorelay sensor kinase activity"/>
    <property type="evidence" value="ECO:0007669"/>
    <property type="project" value="InterPro"/>
</dbReference>
<dbReference type="SMART" id="SM00387">
    <property type="entry name" value="HATPase_c"/>
    <property type="match status" value="1"/>
</dbReference>
<evidence type="ECO:0000256" key="1">
    <source>
        <dbReference type="ARBA" id="ARBA00000085"/>
    </source>
</evidence>
<protein>
    <recommendedName>
        <fullName evidence="12">Sensor-like histidine kinase SenX3</fullName>
        <ecNumber evidence="3">2.7.13.3</ecNumber>
    </recommendedName>
</protein>
<dbReference type="SMART" id="SM00388">
    <property type="entry name" value="HisKA"/>
    <property type="match status" value="1"/>
</dbReference>
<dbReference type="EC" id="2.7.13.3" evidence="3"/>
<evidence type="ECO:0000313" key="15">
    <source>
        <dbReference type="Proteomes" id="UP000321798"/>
    </source>
</evidence>
<dbReference type="PANTHER" id="PTHR45453:SF1">
    <property type="entry name" value="PHOSPHATE REGULON SENSOR PROTEIN PHOR"/>
    <property type="match status" value="1"/>
</dbReference>
<feature type="domain" description="Histidine kinase" evidence="13">
    <location>
        <begin position="159"/>
        <end position="375"/>
    </location>
</feature>
<dbReference type="InterPro" id="IPR005467">
    <property type="entry name" value="His_kinase_dom"/>
</dbReference>
<keyword evidence="9" id="KW-0067">ATP-binding</keyword>
<evidence type="ECO:0000256" key="3">
    <source>
        <dbReference type="ARBA" id="ARBA00012438"/>
    </source>
</evidence>
<evidence type="ECO:0000256" key="9">
    <source>
        <dbReference type="ARBA" id="ARBA00022840"/>
    </source>
</evidence>
<dbReference type="SUPFAM" id="SSF55874">
    <property type="entry name" value="ATPase domain of HSP90 chaperone/DNA topoisomerase II/histidine kinase"/>
    <property type="match status" value="1"/>
</dbReference>
<dbReference type="CDD" id="cd00082">
    <property type="entry name" value="HisKA"/>
    <property type="match status" value="1"/>
</dbReference>
<keyword evidence="4" id="KW-1003">Cell membrane</keyword>
<keyword evidence="6" id="KW-0808">Transferase</keyword>
<comment type="catalytic activity">
    <reaction evidence="1">
        <text>ATP + protein L-histidine = ADP + protein N-phospho-L-histidine.</text>
        <dbReference type="EC" id="2.7.13.3"/>
    </reaction>
</comment>
<dbReference type="EMBL" id="BKAL01000008">
    <property type="protein sequence ID" value="GEP69753.1"/>
    <property type="molecule type" value="Genomic_DNA"/>
</dbReference>
<evidence type="ECO:0000256" key="4">
    <source>
        <dbReference type="ARBA" id="ARBA00022475"/>
    </source>
</evidence>
<evidence type="ECO:0000259" key="13">
    <source>
        <dbReference type="PROSITE" id="PS50109"/>
    </source>
</evidence>
<organism evidence="14 15">
    <name type="scientific">Cellulomonas soli</name>
    <dbReference type="NCBI Taxonomy" id="931535"/>
    <lineage>
        <taxon>Bacteria</taxon>
        <taxon>Bacillati</taxon>
        <taxon>Actinomycetota</taxon>
        <taxon>Actinomycetes</taxon>
        <taxon>Micrococcales</taxon>
        <taxon>Cellulomonadaceae</taxon>
        <taxon>Cellulomonas</taxon>
    </lineage>
</organism>
<dbReference type="InterPro" id="IPR004358">
    <property type="entry name" value="Sig_transdc_His_kin-like_C"/>
</dbReference>
<dbReference type="FunFam" id="1.10.287.130:FF:000008">
    <property type="entry name" value="Two-component sensor histidine kinase"/>
    <property type="match status" value="1"/>
</dbReference>
<keyword evidence="5" id="KW-0597">Phosphoprotein</keyword>
<comment type="caution">
    <text evidence="14">The sequence shown here is derived from an EMBL/GenBank/DDBJ whole genome shotgun (WGS) entry which is preliminary data.</text>
</comment>